<feature type="transmembrane region" description="Helical" evidence="2">
    <location>
        <begin position="36"/>
        <end position="58"/>
    </location>
</feature>
<feature type="compositionally biased region" description="Polar residues" evidence="1">
    <location>
        <begin position="1"/>
        <end position="23"/>
    </location>
</feature>
<accession>A0A0M6X318</accession>
<proteinExistence type="predicted"/>
<feature type="region of interest" description="Disordered" evidence="1">
    <location>
        <begin position="1"/>
        <end position="31"/>
    </location>
</feature>
<dbReference type="Proteomes" id="UP000049828">
    <property type="component" value="Unassembled WGS sequence"/>
</dbReference>
<keyword evidence="4" id="KW-1185">Reference proteome</keyword>
<dbReference type="AlphaFoldDB" id="A0A0M6X318"/>
<protein>
    <submittedName>
        <fullName evidence="3">Uncharacterized protein</fullName>
    </submittedName>
</protein>
<evidence type="ECO:0000313" key="4">
    <source>
        <dbReference type="Proteomes" id="UP000049828"/>
    </source>
</evidence>
<evidence type="ECO:0000256" key="2">
    <source>
        <dbReference type="SAM" id="Phobius"/>
    </source>
</evidence>
<keyword evidence="2" id="KW-1133">Transmembrane helix</keyword>
<dbReference type="STRING" id="360807.ERS852392_02418"/>
<keyword evidence="2" id="KW-0812">Transmembrane</keyword>
<dbReference type="RefSeq" id="WP_055040682.1">
    <property type="nucleotide sequence ID" value="NZ_CVRS01000142.1"/>
</dbReference>
<organism evidence="3 4">
    <name type="scientific">Roseburia inulinivorans</name>
    <dbReference type="NCBI Taxonomy" id="360807"/>
    <lineage>
        <taxon>Bacteria</taxon>
        <taxon>Bacillati</taxon>
        <taxon>Bacillota</taxon>
        <taxon>Clostridia</taxon>
        <taxon>Lachnospirales</taxon>
        <taxon>Lachnospiraceae</taxon>
        <taxon>Roseburia</taxon>
    </lineage>
</organism>
<gene>
    <name evidence="3" type="ORF">RIL183_11231</name>
</gene>
<dbReference type="EMBL" id="CVRS01000142">
    <property type="protein sequence ID" value="CRL43523.1"/>
    <property type="molecule type" value="Genomic_DNA"/>
</dbReference>
<name>A0A0M6X318_9FIRM</name>
<dbReference type="OrthoDB" id="2002705at2"/>
<evidence type="ECO:0000256" key="1">
    <source>
        <dbReference type="SAM" id="MobiDB-lite"/>
    </source>
</evidence>
<sequence>MNGQFETQNPVENTVTPANQMETPTPEAPKKKGNKAAIIAGVAAAVVVAGGVGVFAAVKTGAFLSPSKKVLLAGAKTVSDMGSLGETLKDCVSLYSDEYTLKMDLSMNEGDISMEGRCSKEQKQIKGNLNISGAPSIDFLADIGADSVQVEVPAISDHLFTYDYRNEKSGYLLEMVDQDTLDAVDATLKAAYDNQNSDEFRKKMLKVYADEYNTLEFSKVDEKDFTIDGTERSCKGYQTVVTKDNVNHVIDGLETLYGEDYQELMDALDLTAADFVASMREAVEELDDSTTLVFYLYKGQYAAIDIIPENDVSFEIQFLGGDRRTQNMLILADGEKVIEVQGSNEGSVETIMMTAEENDTVKFTYDSDSGDIAMEAKYDEESYDFAGNLAVDKNRMVITIDDLGNDSEDVSGSITWEKGAQFEEVSGDVFDLGNATEEEWQDLLHEIFAAMLGGF</sequence>
<evidence type="ECO:0000313" key="3">
    <source>
        <dbReference type="EMBL" id="CRL43523.1"/>
    </source>
</evidence>
<reference evidence="4" key="1">
    <citation type="submission" date="2015-05" db="EMBL/GenBank/DDBJ databases">
        <authorList>
            <consortium name="Pathogen Informatics"/>
        </authorList>
    </citation>
    <scope>NUCLEOTIDE SEQUENCE [LARGE SCALE GENOMIC DNA]</scope>
    <source>
        <strain evidence="4">L1-83</strain>
    </source>
</reference>
<keyword evidence="2" id="KW-0472">Membrane</keyword>